<evidence type="ECO:0000256" key="1">
    <source>
        <dbReference type="SAM" id="Phobius"/>
    </source>
</evidence>
<feature type="transmembrane region" description="Helical" evidence="1">
    <location>
        <begin position="27"/>
        <end position="47"/>
    </location>
</feature>
<dbReference type="EMBL" id="REGN01000406">
    <property type="protein sequence ID" value="RNA42186.1"/>
    <property type="molecule type" value="Genomic_DNA"/>
</dbReference>
<keyword evidence="1" id="KW-0812">Transmembrane</keyword>
<dbReference type="Proteomes" id="UP000276133">
    <property type="component" value="Unassembled WGS sequence"/>
</dbReference>
<dbReference type="AlphaFoldDB" id="A0A3M7T2F6"/>
<proteinExistence type="predicted"/>
<name>A0A3M7T2F6_BRAPC</name>
<comment type="caution">
    <text evidence="2">The sequence shown here is derived from an EMBL/GenBank/DDBJ whole genome shotgun (WGS) entry which is preliminary data.</text>
</comment>
<keyword evidence="1" id="KW-1133">Transmembrane helix</keyword>
<organism evidence="2 3">
    <name type="scientific">Brachionus plicatilis</name>
    <name type="common">Marine rotifer</name>
    <name type="synonym">Brachionus muelleri</name>
    <dbReference type="NCBI Taxonomy" id="10195"/>
    <lineage>
        <taxon>Eukaryota</taxon>
        <taxon>Metazoa</taxon>
        <taxon>Spiralia</taxon>
        <taxon>Gnathifera</taxon>
        <taxon>Rotifera</taxon>
        <taxon>Eurotatoria</taxon>
        <taxon>Monogononta</taxon>
        <taxon>Pseudotrocha</taxon>
        <taxon>Ploima</taxon>
        <taxon>Brachionidae</taxon>
        <taxon>Brachionus</taxon>
    </lineage>
</organism>
<reference evidence="2 3" key="1">
    <citation type="journal article" date="2018" name="Sci. Rep.">
        <title>Genomic signatures of local adaptation to the degree of environmental predictability in rotifers.</title>
        <authorList>
            <person name="Franch-Gras L."/>
            <person name="Hahn C."/>
            <person name="Garcia-Roger E.M."/>
            <person name="Carmona M.J."/>
            <person name="Serra M."/>
            <person name="Gomez A."/>
        </authorList>
    </citation>
    <scope>NUCLEOTIDE SEQUENCE [LARGE SCALE GENOMIC DNA]</scope>
    <source>
        <strain evidence="2">HYR1</strain>
    </source>
</reference>
<keyword evidence="3" id="KW-1185">Reference proteome</keyword>
<gene>
    <name evidence="2" type="ORF">BpHYR1_050492</name>
</gene>
<sequence length="70" mass="8224">MIFCSKISVSFDFFVPPLPVYIQRNTGLIVLIGLSWEFFFNCVYLIFCSWKTLNILNIINLPKLTFSKLR</sequence>
<accession>A0A3M7T2F6</accession>
<keyword evidence="1" id="KW-0472">Membrane</keyword>
<evidence type="ECO:0000313" key="2">
    <source>
        <dbReference type="EMBL" id="RNA42186.1"/>
    </source>
</evidence>
<protein>
    <submittedName>
        <fullName evidence="2">Uncharacterized protein</fullName>
    </submittedName>
</protein>
<evidence type="ECO:0000313" key="3">
    <source>
        <dbReference type="Proteomes" id="UP000276133"/>
    </source>
</evidence>